<sequence>MSWRGTYKAEKRGGREGRAGRSAREPEPGAASLAPAADAQHARRYNDMAPKHWEEGPPRYHGPTEYERPPPYYYPGPNIPRVSSAQLRGLSLRRRPGTSQCVDRRV</sequence>
<feature type="compositionally biased region" description="Basic and acidic residues" evidence="1">
    <location>
        <begin position="7"/>
        <end position="27"/>
    </location>
</feature>
<reference evidence="3" key="1">
    <citation type="journal article" date="2008" name="Insect Biochem. Mol. Biol.">
        <title>The genome of a lepidopteran model insect, the silkworm Bombyx mori.</title>
        <authorList>
            <consortium name="International Silkworm Genome Consortium"/>
        </authorList>
    </citation>
    <scope>NUCLEOTIDE SEQUENCE [LARGE SCALE GENOMIC DNA]</scope>
    <source>
        <strain evidence="3">p50T</strain>
    </source>
</reference>
<protein>
    <submittedName>
        <fullName evidence="2">Uncharacterized protein</fullName>
    </submittedName>
</protein>
<reference evidence="2" key="2">
    <citation type="submission" date="2022-06" db="UniProtKB">
        <authorList>
            <consortium name="EnsemblMetazoa"/>
        </authorList>
    </citation>
    <scope>IDENTIFICATION</scope>
    <source>
        <strain evidence="2">p50T (Dazao)</strain>
    </source>
</reference>
<dbReference type="Proteomes" id="UP000005204">
    <property type="component" value="Unassembled WGS sequence"/>
</dbReference>
<evidence type="ECO:0000313" key="3">
    <source>
        <dbReference type="Proteomes" id="UP000005204"/>
    </source>
</evidence>
<evidence type="ECO:0000313" key="2">
    <source>
        <dbReference type="EnsemblMetazoa" id="XP_012546038.1"/>
    </source>
</evidence>
<dbReference type="AlphaFoldDB" id="A0A8R2C629"/>
<feature type="compositionally biased region" description="Pro residues" evidence="1">
    <location>
        <begin position="69"/>
        <end position="78"/>
    </location>
</feature>
<feature type="compositionally biased region" description="Low complexity" evidence="1">
    <location>
        <begin position="30"/>
        <end position="39"/>
    </location>
</feature>
<feature type="region of interest" description="Disordered" evidence="1">
    <location>
        <begin position="1"/>
        <end position="80"/>
    </location>
</feature>
<organism evidence="2 3">
    <name type="scientific">Bombyx mori</name>
    <name type="common">Silk moth</name>
    <dbReference type="NCBI Taxonomy" id="7091"/>
    <lineage>
        <taxon>Eukaryota</taxon>
        <taxon>Metazoa</taxon>
        <taxon>Ecdysozoa</taxon>
        <taxon>Arthropoda</taxon>
        <taxon>Hexapoda</taxon>
        <taxon>Insecta</taxon>
        <taxon>Pterygota</taxon>
        <taxon>Neoptera</taxon>
        <taxon>Endopterygota</taxon>
        <taxon>Lepidoptera</taxon>
        <taxon>Glossata</taxon>
        <taxon>Ditrysia</taxon>
        <taxon>Bombycoidea</taxon>
        <taxon>Bombycidae</taxon>
        <taxon>Bombycinae</taxon>
        <taxon>Bombyx</taxon>
    </lineage>
</organism>
<dbReference type="EnsemblMetazoa" id="XM_012690584.3">
    <property type="protein sequence ID" value="XP_012546038.1"/>
    <property type="gene ID" value="LOC101745762"/>
</dbReference>
<evidence type="ECO:0000256" key="1">
    <source>
        <dbReference type="SAM" id="MobiDB-lite"/>
    </source>
</evidence>
<name>A0A8R2C629_BOMMO</name>
<accession>A0A8R2C629</accession>
<proteinExistence type="predicted"/>
<keyword evidence="3" id="KW-1185">Reference proteome</keyword>
<feature type="compositionally biased region" description="Basic and acidic residues" evidence="1">
    <location>
        <begin position="40"/>
        <end position="68"/>
    </location>
</feature>